<name>K9XTY2_STAC7</name>
<dbReference type="AlphaFoldDB" id="K9XTY2"/>
<dbReference type="Proteomes" id="UP000010473">
    <property type="component" value="Chromosome"/>
</dbReference>
<dbReference type="eggNOG" id="COG3411">
    <property type="taxonomic scope" value="Bacteria"/>
</dbReference>
<reference evidence="2" key="1">
    <citation type="journal article" date="2013" name="Proc. Natl. Acad. Sci. U.S.A.">
        <title>Improving the coverage of the cyanobacterial phylum using diversity-driven genome sequencing.</title>
        <authorList>
            <person name="Shih P.M."/>
            <person name="Wu D."/>
            <person name="Latifi A."/>
            <person name="Axen S.D."/>
            <person name="Fewer D.P."/>
            <person name="Talla E."/>
            <person name="Calteau A."/>
            <person name="Cai F."/>
            <person name="Tandeau de Marsac N."/>
            <person name="Rippka R."/>
            <person name="Herdman M."/>
            <person name="Sivonen K."/>
            <person name="Coursin T."/>
            <person name="Laurent T."/>
            <person name="Goodwin L."/>
            <person name="Nolan M."/>
            <person name="Davenport K.W."/>
            <person name="Han C.S."/>
            <person name="Rubin E.M."/>
            <person name="Eisen J.A."/>
            <person name="Woyke T."/>
            <person name="Gugger M."/>
            <person name="Kerfeld C.A."/>
        </authorList>
    </citation>
    <scope>NUCLEOTIDE SEQUENCE [LARGE SCALE GENOMIC DNA]</scope>
    <source>
        <strain evidence="2">ATCC 29371 / PCC 7437</strain>
    </source>
</reference>
<dbReference type="PATRIC" id="fig|111780.3.peg.2074"/>
<evidence type="ECO:0000313" key="1">
    <source>
        <dbReference type="EMBL" id="AFZ35536.1"/>
    </source>
</evidence>
<proteinExistence type="predicted"/>
<organism evidence="1 2">
    <name type="scientific">Stanieria cyanosphaera (strain ATCC 29371 / PCC 7437)</name>
    <dbReference type="NCBI Taxonomy" id="111780"/>
    <lineage>
        <taxon>Bacteria</taxon>
        <taxon>Bacillati</taxon>
        <taxon>Cyanobacteriota</taxon>
        <taxon>Cyanophyceae</taxon>
        <taxon>Pleurocapsales</taxon>
        <taxon>Dermocarpellaceae</taxon>
        <taxon>Stanieria</taxon>
    </lineage>
</organism>
<dbReference type="HOGENOM" id="CLU_126515_2_1_3"/>
<accession>K9XTY2</accession>
<dbReference type="STRING" id="111780.Sta7437_1984"/>
<dbReference type="Gene3D" id="3.40.30.10">
    <property type="entry name" value="Glutaredoxin"/>
    <property type="match status" value="1"/>
</dbReference>
<protein>
    <submittedName>
        <fullName evidence="1">Ferredoxin PetF2</fullName>
    </submittedName>
</protein>
<gene>
    <name evidence="1" type="ordered locus">Sta7437_1984</name>
</gene>
<sequence>MNQPVNGKKKLIICLGRACRKYHSQSVWDAFKSNLDCEVELIPISCLGQCGNGPMILVEPEQIWYWQVSPDEVPLIIKQHLQEQHPIKEMLYPKFHKAHTSHF</sequence>
<dbReference type="RefSeq" id="WP_015193207.1">
    <property type="nucleotide sequence ID" value="NC_019748.1"/>
</dbReference>
<dbReference type="EMBL" id="CP003653">
    <property type="protein sequence ID" value="AFZ35536.1"/>
    <property type="molecule type" value="Genomic_DNA"/>
</dbReference>
<dbReference type="InterPro" id="IPR036249">
    <property type="entry name" value="Thioredoxin-like_sf"/>
</dbReference>
<dbReference type="SUPFAM" id="SSF52833">
    <property type="entry name" value="Thioredoxin-like"/>
    <property type="match status" value="1"/>
</dbReference>
<dbReference type="Pfam" id="PF01257">
    <property type="entry name" value="2Fe-2S_thioredx"/>
    <property type="match status" value="1"/>
</dbReference>
<dbReference type="CDD" id="cd02980">
    <property type="entry name" value="TRX_Fd_family"/>
    <property type="match status" value="1"/>
</dbReference>
<evidence type="ECO:0000313" key="2">
    <source>
        <dbReference type="Proteomes" id="UP000010473"/>
    </source>
</evidence>
<dbReference type="KEGG" id="scs:Sta7437_1984"/>
<keyword evidence="2" id="KW-1185">Reference proteome</keyword>
<dbReference type="OrthoDB" id="9761899at2"/>